<evidence type="ECO:0000256" key="6">
    <source>
        <dbReference type="ARBA" id="ARBA00019046"/>
    </source>
</evidence>
<dbReference type="OrthoDB" id="9805195at2"/>
<comment type="catalytic activity">
    <reaction evidence="1">
        <text>coproporphyrinogen III + 3 O2 = coproporphyrin III + 3 H2O2</text>
        <dbReference type="Rhea" id="RHEA:43436"/>
        <dbReference type="ChEBI" id="CHEBI:15379"/>
        <dbReference type="ChEBI" id="CHEBI:16240"/>
        <dbReference type="ChEBI" id="CHEBI:57309"/>
        <dbReference type="ChEBI" id="CHEBI:131725"/>
        <dbReference type="EC" id="1.3.3.15"/>
    </reaction>
    <physiologicalReaction direction="left-to-right" evidence="1">
        <dbReference type="Rhea" id="RHEA:43437"/>
    </physiologicalReaction>
</comment>
<dbReference type="AlphaFoldDB" id="A0A1E7DU74"/>
<evidence type="ECO:0000256" key="10">
    <source>
        <dbReference type="ARBA" id="ARBA00023133"/>
    </source>
</evidence>
<comment type="function">
    <text evidence="11">Involved in coproporphyrin-dependent heme b biosynthesis. Catalyzes the oxidation of coproporphyrinogen III to coproporphyrin III.</text>
</comment>
<dbReference type="Pfam" id="PF01593">
    <property type="entry name" value="Amino_oxidase"/>
    <property type="match status" value="1"/>
</dbReference>
<evidence type="ECO:0000259" key="12">
    <source>
        <dbReference type="Pfam" id="PF01593"/>
    </source>
</evidence>
<evidence type="ECO:0000256" key="3">
    <source>
        <dbReference type="ARBA" id="ARBA00004744"/>
    </source>
</evidence>
<dbReference type="Gene3D" id="1.10.3110.10">
    <property type="entry name" value="protoporphyrinogen ix oxidase, domain 3"/>
    <property type="match status" value="1"/>
</dbReference>
<gene>
    <name evidence="13" type="ORF">BA724_00755</name>
</gene>
<accession>A0A1E7DU74</accession>
<dbReference type="Gene3D" id="3.50.50.60">
    <property type="entry name" value="FAD/NAD(P)-binding domain"/>
    <property type="match status" value="1"/>
</dbReference>
<dbReference type="InterPro" id="IPR002937">
    <property type="entry name" value="Amino_oxidase"/>
</dbReference>
<keyword evidence="10 11" id="KW-0350">Heme biosynthesis</keyword>
<comment type="cofactor">
    <cofactor evidence="2 11">
        <name>FAD</name>
        <dbReference type="ChEBI" id="CHEBI:57692"/>
    </cofactor>
</comment>
<comment type="similarity">
    <text evidence="4 11">Belongs to the protoporphyrinogen/coproporphyrinogen oxidase family. Coproporphyrinogen III oxidase subfamily.</text>
</comment>
<evidence type="ECO:0000256" key="2">
    <source>
        <dbReference type="ARBA" id="ARBA00001974"/>
    </source>
</evidence>
<comment type="caution">
    <text evidence="13">The sequence shown here is derived from an EMBL/GenBank/DDBJ whole genome shotgun (WGS) entry which is preliminary data.</text>
</comment>
<keyword evidence="9 11" id="KW-0560">Oxidoreductase</keyword>
<keyword evidence="14" id="KW-1185">Reference proteome</keyword>
<dbReference type="Gene3D" id="3.90.660.20">
    <property type="entry name" value="Protoporphyrinogen oxidase, mitochondrial, domain 2"/>
    <property type="match status" value="1"/>
</dbReference>
<name>A0A1E7DU74_9BACI</name>
<dbReference type="EC" id="1.3.3.15" evidence="5 11"/>
<evidence type="ECO:0000313" key="14">
    <source>
        <dbReference type="Proteomes" id="UP000095658"/>
    </source>
</evidence>
<dbReference type="RefSeq" id="WP_069936785.1">
    <property type="nucleotide sequence ID" value="NZ_MAMP01000001.1"/>
</dbReference>
<dbReference type="InterPro" id="IPR050464">
    <property type="entry name" value="Zeta_carotene_desat/Oxidored"/>
</dbReference>
<evidence type="ECO:0000256" key="4">
    <source>
        <dbReference type="ARBA" id="ARBA00008310"/>
    </source>
</evidence>
<evidence type="ECO:0000256" key="1">
    <source>
        <dbReference type="ARBA" id="ARBA00001755"/>
    </source>
</evidence>
<dbReference type="Proteomes" id="UP000095658">
    <property type="component" value="Unassembled WGS sequence"/>
</dbReference>
<dbReference type="UniPathway" id="UPA00252"/>
<dbReference type="GO" id="GO:0006783">
    <property type="term" value="P:heme biosynthetic process"/>
    <property type="evidence" value="ECO:0007669"/>
    <property type="project" value="UniProtKB-UniRule"/>
</dbReference>
<keyword evidence="11" id="KW-0963">Cytoplasm</keyword>
<comment type="subcellular location">
    <subcellularLocation>
        <location evidence="11">Cytoplasm</location>
    </subcellularLocation>
</comment>
<feature type="domain" description="Amine oxidase" evidence="12">
    <location>
        <begin position="11"/>
        <end position="449"/>
    </location>
</feature>
<reference evidence="13 14" key="1">
    <citation type="submission" date="2016-06" db="EMBL/GenBank/DDBJ databases">
        <title>Domibacillus iocasae genome sequencing.</title>
        <authorList>
            <person name="Verma A."/>
            <person name="Pal Y."/>
            <person name="Ojha A.K."/>
            <person name="Krishnamurthi S."/>
        </authorList>
    </citation>
    <scope>NUCLEOTIDE SEQUENCE [LARGE SCALE GENOMIC DNA]</scope>
    <source>
        <strain evidence="13 14">DSM 29979</strain>
    </source>
</reference>
<sequence length="460" mass="50045">MKTVVIIGGGITGMTAMYHLTNQHPDWNIVLVERNEQLGGKIRTITQDGFTIEAGADSIVARNAGVLPLVEELGLMDKLVYNETGVSYLYTNNMLHKIPEETVFGIPTSVESLNESTIISDQAKQEALNDFEKTDNPFGPDDSVGDFLTYYLGREIVEKQIAPVLSGVYSGRLDQLTMKSTLPYLLDYKNEYGSIIKGFSANKETFLGDKARKKFISFNGGLAVLIDRLEEKSPGARILKDTAVTNVSGQGVTLSSGETIEADDIVLAVPHDAAQKIMADPVLDEQFSELKNSSLISVYLGFDIPDERLPADGTGFIVTDGTDLTCDACTWTSRKWTHTSADRRLLVRLFYKSSNPHYETVAGLNEAELTKAALLDLGKSLGIAKRPITIEVTRWTNLMPNYHLGHGQAVAGLAGKMKERSPNVHLAGCSYFGVGIGACIQNGRSIAHTISGNGDTFQKG</sequence>
<keyword evidence="8 11" id="KW-0274">FAD</keyword>
<organism evidence="13 14">
    <name type="scientific">Domibacillus iocasae</name>
    <dbReference type="NCBI Taxonomy" id="1714016"/>
    <lineage>
        <taxon>Bacteria</taxon>
        <taxon>Bacillati</taxon>
        <taxon>Bacillota</taxon>
        <taxon>Bacilli</taxon>
        <taxon>Bacillales</taxon>
        <taxon>Bacillaceae</taxon>
        <taxon>Domibacillus</taxon>
    </lineage>
</organism>
<keyword evidence="7 11" id="KW-0285">Flavoprotein</keyword>
<dbReference type="NCBIfam" id="TIGR00562">
    <property type="entry name" value="proto_IX_ox"/>
    <property type="match status" value="1"/>
</dbReference>
<evidence type="ECO:0000256" key="5">
    <source>
        <dbReference type="ARBA" id="ARBA00012402"/>
    </source>
</evidence>
<dbReference type="SUPFAM" id="SSF51905">
    <property type="entry name" value="FAD/NAD(P)-binding domain"/>
    <property type="match status" value="1"/>
</dbReference>
<dbReference type="PANTHER" id="PTHR42923">
    <property type="entry name" value="PROTOPORPHYRINOGEN OXIDASE"/>
    <property type="match status" value="1"/>
</dbReference>
<dbReference type="SUPFAM" id="SSF54373">
    <property type="entry name" value="FAD-linked reductases, C-terminal domain"/>
    <property type="match status" value="1"/>
</dbReference>
<dbReference type="STRING" id="1714016.BA724_00755"/>
<dbReference type="GO" id="GO:0005737">
    <property type="term" value="C:cytoplasm"/>
    <property type="evidence" value="ECO:0007669"/>
    <property type="project" value="UniProtKB-SubCell"/>
</dbReference>
<evidence type="ECO:0000313" key="13">
    <source>
        <dbReference type="EMBL" id="OES46621.1"/>
    </source>
</evidence>
<comment type="pathway">
    <text evidence="3 11">Porphyrin-containing compound metabolism; protoheme biosynthesis.</text>
</comment>
<evidence type="ECO:0000256" key="8">
    <source>
        <dbReference type="ARBA" id="ARBA00022827"/>
    </source>
</evidence>
<proteinExistence type="inferred from homology"/>
<protein>
    <recommendedName>
        <fullName evidence="6 11">Coproporphyrinogen III oxidase</fullName>
        <ecNumber evidence="5 11">1.3.3.15</ecNumber>
    </recommendedName>
</protein>
<evidence type="ECO:0000256" key="7">
    <source>
        <dbReference type="ARBA" id="ARBA00022630"/>
    </source>
</evidence>
<dbReference type="PANTHER" id="PTHR42923:SF3">
    <property type="entry name" value="PROTOPORPHYRINOGEN OXIDASE"/>
    <property type="match status" value="1"/>
</dbReference>
<evidence type="ECO:0000256" key="11">
    <source>
        <dbReference type="RuleBase" id="RU364052"/>
    </source>
</evidence>
<dbReference type="EMBL" id="MAMP01000001">
    <property type="protein sequence ID" value="OES46621.1"/>
    <property type="molecule type" value="Genomic_DNA"/>
</dbReference>
<dbReference type="InterPro" id="IPR036188">
    <property type="entry name" value="FAD/NAD-bd_sf"/>
</dbReference>
<dbReference type="GO" id="GO:0004729">
    <property type="term" value="F:oxygen-dependent protoporphyrinogen oxidase activity"/>
    <property type="evidence" value="ECO:0007669"/>
    <property type="project" value="UniProtKB-UniRule"/>
</dbReference>
<evidence type="ECO:0000256" key="9">
    <source>
        <dbReference type="ARBA" id="ARBA00023002"/>
    </source>
</evidence>
<dbReference type="InterPro" id="IPR004572">
    <property type="entry name" value="Protoporphyrinogen_oxidase"/>
</dbReference>